<dbReference type="EMBL" id="CP002056">
    <property type="protein sequence ID" value="ADI30993.1"/>
    <property type="molecule type" value="Genomic_DNA"/>
</dbReference>
<accession>D7DNJ2</accession>
<reference evidence="2" key="1">
    <citation type="submission" date="2010-05" db="EMBL/GenBank/DDBJ databases">
        <title>Complete sequence of Methylotenera sp. 301.</title>
        <authorList>
            <person name="Lucas S."/>
            <person name="Copeland A."/>
            <person name="Lapidus A."/>
            <person name="Cheng J.-F."/>
            <person name="Bruce D."/>
            <person name="Goodwin L."/>
            <person name="Pitluck S."/>
            <person name="Clum A."/>
            <person name="Land M."/>
            <person name="Hauser L."/>
            <person name="Kyrpides N."/>
            <person name="Ivanova N."/>
            <person name="Chistoservova L."/>
            <person name="Kalyuzhnaya M."/>
            <person name="Woyke T."/>
        </authorList>
    </citation>
    <scope>NUCLEOTIDE SEQUENCE [LARGE SCALE GENOMIC DNA]</scope>
    <source>
        <strain evidence="2">301</strain>
    </source>
</reference>
<reference evidence="1 2" key="2">
    <citation type="journal article" date="2011" name="J. Bacteriol.">
        <title>Genomes of three methylotrophs from a single niche uncover genetic and metabolic divergence of Methylophilaceae.</title>
        <authorList>
            <person name="Lapidus A."/>
            <person name="Clum A."/>
            <person name="Labutti K."/>
            <person name="Kaluzhnaya M.G."/>
            <person name="Lim S."/>
            <person name="Beck D.A."/>
            <person name="Glavina Del Rio T."/>
            <person name="Nolan M."/>
            <person name="Mavromatis K."/>
            <person name="Huntemann M."/>
            <person name="Lucas S."/>
            <person name="Lidstrom M.E."/>
            <person name="Ivanova N."/>
            <person name="Chistoserdova L."/>
        </authorList>
    </citation>
    <scope>NUCLEOTIDE SEQUENCE [LARGE SCALE GENOMIC DNA]</scope>
    <source>
        <strain evidence="1 2">301</strain>
    </source>
</reference>
<organism evidence="1 2">
    <name type="scientific">Methylotenera versatilis (strain 301)</name>
    <dbReference type="NCBI Taxonomy" id="666681"/>
    <lineage>
        <taxon>Bacteria</taxon>
        <taxon>Pseudomonadati</taxon>
        <taxon>Pseudomonadota</taxon>
        <taxon>Betaproteobacteria</taxon>
        <taxon>Nitrosomonadales</taxon>
        <taxon>Methylophilaceae</taxon>
        <taxon>Methylotenera</taxon>
    </lineage>
</organism>
<name>D7DNJ2_METV0</name>
<dbReference type="STRING" id="666681.M301_2637"/>
<evidence type="ECO:0000313" key="2">
    <source>
        <dbReference type="Proteomes" id="UP000000383"/>
    </source>
</evidence>
<keyword evidence="2" id="KW-1185">Reference proteome</keyword>
<dbReference type="Proteomes" id="UP000000383">
    <property type="component" value="Chromosome"/>
</dbReference>
<protein>
    <submittedName>
        <fullName evidence="1">Uncharacterized protein</fullName>
    </submittedName>
</protein>
<sequence precursor="true">MMSYFKENNVDLDMQCLDYILAGVAKRNGKGIEVEGEDVTEEEGREYFHYIINPDGKYLNLVND</sequence>
<evidence type="ECO:0000313" key="1">
    <source>
        <dbReference type="EMBL" id="ADI30993.1"/>
    </source>
</evidence>
<dbReference type="RefSeq" id="WP_013149300.1">
    <property type="nucleotide sequence ID" value="NC_014207.1"/>
</dbReference>
<gene>
    <name evidence="1" type="ordered locus">M301_2637</name>
</gene>
<proteinExistence type="predicted"/>
<dbReference type="AlphaFoldDB" id="D7DNJ2"/>
<dbReference type="KEGG" id="meh:M301_2637"/>
<dbReference type="HOGENOM" id="CLU_2862742_0_0_4"/>